<dbReference type="AlphaFoldDB" id="A0A6A9QHP2"/>
<organism evidence="1 2">
    <name type="scientific">Sulfuracidifex metallicus DSM 6482 = JCM 9184</name>
    <dbReference type="NCBI Taxonomy" id="523847"/>
    <lineage>
        <taxon>Archaea</taxon>
        <taxon>Thermoproteota</taxon>
        <taxon>Thermoprotei</taxon>
        <taxon>Sulfolobales</taxon>
        <taxon>Sulfolobaceae</taxon>
        <taxon>Sulfuracidifex</taxon>
    </lineage>
</organism>
<evidence type="ECO:0008006" key="3">
    <source>
        <dbReference type="Google" id="ProtNLM"/>
    </source>
</evidence>
<gene>
    <name evidence="1" type="ORF">GC250_01730</name>
</gene>
<dbReference type="RefSeq" id="WP_054838201.1">
    <property type="nucleotide sequence ID" value="NZ_BBBY01000006.1"/>
</dbReference>
<reference evidence="1 2" key="1">
    <citation type="submission" date="2019-10" db="EMBL/GenBank/DDBJ databases">
        <title>Sequencing and Assembly of Multiple Reported Metal-Biooxidizing Members of the Extremely Thermoacidophilic Archaeal Family Sulfolobaceae.</title>
        <authorList>
            <person name="Counts J.A."/>
            <person name="Kelly R.M."/>
        </authorList>
    </citation>
    <scope>NUCLEOTIDE SEQUENCE [LARGE SCALE GENOMIC DNA]</scope>
    <source>
        <strain evidence="1 2">DSM 6482</strain>
    </source>
</reference>
<evidence type="ECO:0000313" key="1">
    <source>
        <dbReference type="EMBL" id="MUN28214.1"/>
    </source>
</evidence>
<dbReference type="Proteomes" id="UP000470772">
    <property type="component" value="Unassembled WGS sequence"/>
</dbReference>
<name>A0A6A9QHP2_SULME</name>
<dbReference type="EMBL" id="WGGD01000005">
    <property type="protein sequence ID" value="MUN28214.1"/>
    <property type="molecule type" value="Genomic_DNA"/>
</dbReference>
<proteinExistence type="predicted"/>
<protein>
    <recommendedName>
        <fullName evidence="3">DUF1269 domain-containing protein</fullName>
    </recommendedName>
</protein>
<accession>A0A6A9QHP2</accession>
<keyword evidence="2" id="KW-1185">Reference proteome</keyword>
<dbReference type="OrthoDB" id="43309at2157"/>
<evidence type="ECO:0000313" key="2">
    <source>
        <dbReference type="Proteomes" id="UP000470772"/>
    </source>
</evidence>
<sequence>MYKVSFKVSESAGNLLQELKSSGFVPLYYRKDKGVENYVALIRSNDLNEVKDAILDFAILAKRRGRGGGRDFATIYKVNDQIMGKAFGSTLGGLLGLKLAGIPGLVLGALGGLLAGEILDVNLGDSIVGVEQWPISLTD</sequence>
<comment type="caution">
    <text evidence="1">The sequence shown here is derived from an EMBL/GenBank/DDBJ whole genome shotgun (WGS) entry which is preliminary data.</text>
</comment>